<protein>
    <submittedName>
        <fullName evidence="1">Uncharacterized protein</fullName>
    </submittedName>
</protein>
<sequence>MHRLLDAITALSAPGSDLLVDFVGQSVLDSPAMRPVLAGMAERGMAWRYGTDDPEELLTGRGWTAEVRRYGEAAARLGRPLDPDAGEGYLVRARRAPAHCVG</sequence>
<dbReference type="RefSeq" id="WP_263248417.1">
    <property type="nucleotide sequence ID" value="NZ_BAABLT010000026.1"/>
</dbReference>
<accession>A0ABW3FW96</accession>
<dbReference type="InterPro" id="IPR029063">
    <property type="entry name" value="SAM-dependent_MTases_sf"/>
</dbReference>
<dbReference type="EMBL" id="JBHTIW010000017">
    <property type="protein sequence ID" value="MFD0922072.1"/>
    <property type="molecule type" value="Genomic_DNA"/>
</dbReference>
<evidence type="ECO:0000313" key="1">
    <source>
        <dbReference type="EMBL" id="MFD0922072.1"/>
    </source>
</evidence>
<proteinExistence type="predicted"/>
<organism evidence="1 2">
    <name type="scientific">Saccharopolyspora rosea</name>
    <dbReference type="NCBI Taxonomy" id="524884"/>
    <lineage>
        <taxon>Bacteria</taxon>
        <taxon>Bacillati</taxon>
        <taxon>Actinomycetota</taxon>
        <taxon>Actinomycetes</taxon>
        <taxon>Pseudonocardiales</taxon>
        <taxon>Pseudonocardiaceae</taxon>
        <taxon>Saccharopolyspora</taxon>
    </lineage>
</organism>
<keyword evidence="2" id="KW-1185">Reference proteome</keyword>
<evidence type="ECO:0000313" key="2">
    <source>
        <dbReference type="Proteomes" id="UP001597018"/>
    </source>
</evidence>
<reference evidence="2" key="1">
    <citation type="journal article" date="2019" name="Int. J. Syst. Evol. Microbiol.">
        <title>The Global Catalogue of Microorganisms (GCM) 10K type strain sequencing project: providing services to taxonomists for standard genome sequencing and annotation.</title>
        <authorList>
            <consortium name="The Broad Institute Genomics Platform"/>
            <consortium name="The Broad Institute Genome Sequencing Center for Infectious Disease"/>
            <person name="Wu L."/>
            <person name="Ma J."/>
        </authorList>
    </citation>
    <scope>NUCLEOTIDE SEQUENCE [LARGE SCALE GENOMIC DNA]</scope>
    <source>
        <strain evidence="2">CCUG 56401</strain>
    </source>
</reference>
<comment type="caution">
    <text evidence="1">The sequence shown here is derived from an EMBL/GenBank/DDBJ whole genome shotgun (WGS) entry which is preliminary data.</text>
</comment>
<dbReference type="Proteomes" id="UP001597018">
    <property type="component" value="Unassembled WGS sequence"/>
</dbReference>
<name>A0ABW3FW96_9PSEU</name>
<gene>
    <name evidence="1" type="ORF">ACFQ16_20190</name>
</gene>
<dbReference type="Gene3D" id="3.40.50.150">
    <property type="entry name" value="Vaccinia Virus protein VP39"/>
    <property type="match status" value="1"/>
</dbReference>
<dbReference type="SUPFAM" id="SSF53335">
    <property type="entry name" value="S-adenosyl-L-methionine-dependent methyltransferases"/>
    <property type="match status" value="1"/>
</dbReference>